<feature type="compositionally biased region" description="Basic and acidic residues" evidence="1">
    <location>
        <begin position="111"/>
        <end position="130"/>
    </location>
</feature>
<organism evidence="2 3">
    <name type="scientific">Arabis nemorensis</name>
    <dbReference type="NCBI Taxonomy" id="586526"/>
    <lineage>
        <taxon>Eukaryota</taxon>
        <taxon>Viridiplantae</taxon>
        <taxon>Streptophyta</taxon>
        <taxon>Embryophyta</taxon>
        <taxon>Tracheophyta</taxon>
        <taxon>Spermatophyta</taxon>
        <taxon>Magnoliopsida</taxon>
        <taxon>eudicotyledons</taxon>
        <taxon>Gunneridae</taxon>
        <taxon>Pentapetalae</taxon>
        <taxon>rosids</taxon>
        <taxon>malvids</taxon>
        <taxon>Brassicales</taxon>
        <taxon>Brassicaceae</taxon>
        <taxon>Arabideae</taxon>
        <taxon>Arabis</taxon>
    </lineage>
</organism>
<evidence type="ECO:0000256" key="1">
    <source>
        <dbReference type="SAM" id="MobiDB-lite"/>
    </source>
</evidence>
<proteinExistence type="predicted"/>
<sequence>MSPLHDGMPRTSSPRAEEPMPKMSSLRMEEPMLKTSRIVDMTTSEERSTGPKAATPRGAEPTAALVFKPMASSALSETCHEKVVSAVRHRAKTTTSRYCLGGPDEDDIDVSDDKEAKRCSGDEDLVARGR</sequence>
<gene>
    <name evidence="2" type="ORF">ANE_LOCUS19952</name>
</gene>
<feature type="region of interest" description="Disordered" evidence="1">
    <location>
        <begin position="1"/>
        <end position="60"/>
    </location>
</feature>
<protein>
    <submittedName>
        <fullName evidence="2">Uncharacterized protein</fullName>
    </submittedName>
</protein>
<evidence type="ECO:0000313" key="3">
    <source>
        <dbReference type="Proteomes" id="UP000489600"/>
    </source>
</evidence>
<dbReference type="AlphaFoldDB" id="A0A565C7E5"/>
<evidence type="ECO:0000313" key="2">
    <source>
        <dbReference type="EMBL" id="VVB09508.1"/>
    </source>
</evidence>
<dbReference type="Proteomes" id="UP000489600">
    <property type="component" value="Unassembled WGS sequence"/>
</dbReference>
<dbReference type="EMBL" id="CABITT030000006">
    <property type="protein sequence ID" value="VVB09508.1"/>
    <property type="molecule type" value="Genomic_DNA"/>
</dbReference>
<comment type="caution">
    <text evidence="2">The sequence shown here is derived from an EMBL/GenBank/DDBJ whole genome shotgun (WGS) entry which is preliminary data.</text>
</comment>
<reference evidence="2" key="1">
    <citation type="submission" date="2019-07" db="EMBL/GenBank/DDBJ databases">
        <authorList>
            <person name="Dittberner H."/>
        </authorList>
    </citation>
    <scope>NUCLEOTIDE SEQUENCE [LARGE SCALE GENOMIC DNA]</scope>
</reference>
<name>A0A565C7E5_9BRAS</name>
<keyword evidence="3" id="KW-1185">Reference proteome</keyword>
<accession>A0A565C7E5</accession>
<feature type="region of interest" description="Disordered" evidence="1">
    <location>
        <begin position="94"/>
        <end position="130"/>
    </location>
</feature>